<gene>
    <name evidence="2" type="ORF">DAY19_03385</name>
</gene>
<evidence type="ECO:0000313" key="3">
    <source>
        <dbReference type="Proteomes" id="UP000443582"/>
    </source>
</evidence>
<evidence type="ECO:0000313" key="2">
    <source>
        <dbReference type="EMBL" id="RZF22829.1"/>
    </source>
</evidence>
<keyword evidence="3" id="KW-1185">Reference proteome</keyword>
<evidence type="ECO:0000256" key="1">
    <source>
        <dbReference type="SAM" id="MobiDB-lite"/>
    </source>
</evidence>
<name>A0ABY0IIN9_9BACT</name>
<accession>A0ABY0IIN9</accession>
<organism evidence="2 3">
    <name type="scientific">Halobacteriovorax vibrionivorans</name>
    <dbReference type="NCBI Taxonomy" id="2152716"/>
    <lineage>
        <taxon>Bacteria</taxon>
        <taxon>Pseudomonadati</taxon>
        <taxon>Bdellovibrionota</taxon>
        <taxon>Bacteriovoracia</taxon>
        <taxon>Bacteriovoracales</taxon>
        <taxon>Halobacteriovoraceae</taxon>
        <taxon>Halobacteriovorax</taxon>
    </lineage>
</organism>
<protein>
    <submittedName>
        <fullName evidence="2">Uncharacterized protein</fullName>
    </submittedName>
</protein>
<dbReference type="RefSeq" id="WP_114705775.1">
    <property type="nucleotide sequence ID" value="NZ_QDKL01000001.1"/>
</dbReference>
<feature type="compositionally biased region" description="Polar residues" evidence="1">
    <location>
        <begin position="99"/>
        <end position="114"/>
    </location>
</feature>
<comment type="caution">
    <text evidence="2">The sequence shown here is derived from an EMBL/GenBank/DDBJ whole genome shotgun (WGS) entry which is preliminary data.</text>
</comment>
<feature type="region of interest" description="Disordered" evidence="1">
    <location>
        <begin position="99"/>
        <end position="130"/>
    </location>
</feature>
<dbReference type="EMBL" id="QDKL01000001">
    <property type="protein sequence ID" value="RZF22829.1"/>
    <property type="molecule type" value="Genomic_DNA"/>
</dbReference>
<proteinExistence type="predicted"/>
<dbReference type="Proteomes" id="UP000443582">
    <property type="component" value="Unassembled WGS sequence"/>
</dbReference>
<reference evidence="3" key="1">
    <citation type="journal article" date="2019" name="Int. J. Syst. Evol. Microbiol.">
        <title>Halobacteriovorax valvorus sp. nov., a novel prokaryotic predator isolated from coastal seawater of China.</title>
        <authorList>
            <person name="Chen M.-X."/>
        </authorList>
    </citation>
    <scope>NUCLEOTIDE SEQUENCE [LARGE SCALE GENOMIC DNA]</scope>
    <source>
        <strain evidence="3">BL9</strain>
    </source>
</reference>
<sequence>MACSGGHCSYHNTGTSTCSGHRGVCSSNRTHTLNINIAVGKIIYGSHVKALRDVISAEMARRRQHAMYNPGTPTNSYAAGTKITNSVAANMVSRLNQMTPNDSVWSAANPSPSDNRPKTRDDDTAGGYHRGTYGWNKTGQTIKEPHVQEILNYYNTLRADCICNTDCNCNAVCACHNNCGCHY</sequence>